<protein>
    <submittedName>
        <fullName evidence="1">Uncharacterized protein</fullName>
    </submittedName>
</protein>
<dbReference type="EMBL" id="CP000393">
    <property type="protein sequence ID" value="ABG53635.1"/>
    <property type="molecule type" value="Genomic_DNA"/>
</dbReference>
<dbReference type="AlphaFoldDB" id="Q10VT9"/>
<reference evidence="1" key="1">
    <citation type="submission" date="2006-06" db="EMBL/GenBank/DDBJ databases">
        <title>Complete sequence of Trichodesmium erythraeum IMS101.</title>
        <authorList>
            <consortium name="US DOE Joint Genome Institute"/>
            <person name="Copeland A."/>
            <person name="Lucas S."/>
            <person name="Lapidus A."/>
            <person name="Barry K."/>
            <person name="Detter J.C."/>
            <person name="Glavina del Rio T."/>
            <person name="Hammon N."/>
            <person name="Israni S."/>
            <person name="Dalin E."/>
            <person name="Tice H."/>
            <person name="Pitluck S."/>
            <person name="Kiss H."/>
            <person name="Munk A.C."/>
            <person name="Brettin T."/>
            <person name="Bruce D."/>
            <person name="Han C."/>
            <person name="Tapia R."/>
            <person name="Gilna P."/>
            <person name="Schmutz J."/>
            <person name="Larimer F."/>
            <person name="Land M."/>
            <person name="Hauser L."/>
            <person name="Kyrpides N."/>
            <person name="Kim E."/>
            <person name="Richardson P."/>
        </authorList>
    </citation>
    <scope>NUCLEOTIDE SEQUENCE [LARGE SCALE GENOMIC DNA]</scope>
    <source>
        <strain evidence="1">IMS101</strain>
    </source>
</reference>
<dbReference type="KEGG" id="ter:Tery_4667"/>
<proteinExistence type="predicted"/>
<accession>Q10VT9</accession>
<dbReference type="HOGENOM" id="CLU_2670040_0_0_3"/>
<evidence type="ECO:0000313" key="1">
    <source>
        <dbReference type="EMBL" id="ABG53635.1"/>
    </source>
</evidence>
<organism evidence="1">
    <name type="scientific">Trichodesmium erythraeum (strain IMS101)</name>
    <dbReference type="NCBI Taxonomy" id="203124"/>
    <lineage>
        <taxon>Bacteria</taxon>
        <taxon>Bacillati</taxon>
        <taxon>Cyanobacteriota</taxon>
        <taxon>Cyanophyceae</taxon>
        <taxon>Oscillatoriophycideae</taxon>
        <taxon>Oscillatoriales</taxon>
        <taxon>Microcoleaceae</taxon>
        <taxon>Trichodesmium</taxon>
    </lineage>
</organism>
<name>Q10VT9_TRIEI</name>
<gene>
    <name evidence="1" type="ordered locus">Tery_4667</name>
</gene>
<sequence>MVNPVCRVWTYGSLSAYGFMVVSISNQKIPINRVLVDKVWVRDTWQLIFRFNRKILAYSVCVWLNNHGHFPLRFE</sequence>